<feature type="domain" description="Homing endonuclease LAGLIDADG" evidence="1">
    <location>
        <begin position="9"/>
        <end position="101"/>
    </location>
</feature>
<gene>
    <name evidence="2" type="ORF">SAMN02745196_02686</name>
</gene>
<name>A0A1M5Y600_9CLOT</name>
<dbReference type="AlphaFoldDB" id="A0A1M5Y600"/>
<proteinExistence type="predicted"/>
<dbReference type="RefSeq" id="WP_072832518.1">
    <property type="nucleotide sequence ID" value="NZ_FQXP01000011.1"/>
</dbReference>
<accession>A0A1M5Y600</accession>
<evidence type="ECO:0000259" key="1">
    <source>
        <dbReference type="Pfam" id="PF00961"/>
    </source>
</evidence>
<evidence type="ECO:0000313" key="3">
    <source>
        <dbReference type="Proteomes" id="UP000184526"/>
    </source>
</evidence>
<dbReference type="SUPFAM" id="SSF55608">
    <property type="entry name" value="Homing endonucleases"/>
    <property type="match status" value="1"/>
</dbReference>
<evidence type="ECO:0000313" key="2">
    <source>
        <dbReference type="EMBL" id="SHI07339.1"/>
    </source>
</evidence>
<dbReference type="InterPro" id="IPR004860">
    <property type="entry name" value="LAGLIDADG_dom"/>
</dbReference>
<reference evidence="2 3" key="1">
    <citation type="submission" date="2016-11" db="EMBL/GenBank/DDBJ databases">
        <authorList>
            <person name="Jaros S."/>
            <person name="Januszkiewicz K."/>
            <person name="Wedrychowicz H."/>
        </authorList>
    </citation>
    <scope>NUCLEOTIDE SEQUENCE [LARGE SCALE GENOMIC DNA]</scope>
    <source>
        <strain evidence="2 3">DSM 3089</strain>
    </source>
</reference>
<dbReference type="Proteomes" id="UP000184526">
    <property type="component" value="Unassembled WGS sequence"/>
</dbReference>
<organism evidence="2 3">
    <name type="scientific">Clostridium collagenovorans DSM 3089</name>
    <dbReference type="NCBI Taxonomy" id="1121306"/>
    <lineage>
        <taxon>Bacteria</taxon>
        <taxon>Bacillati</taxon>
        <taxon>Bacillota</taxon>
        <taxon>Clostridia</taxon>
        <taxon>Eubacteriales</taxon>
        <taxon>Clostridiaceae</taxon>
        <taxon>Clostridium</taxon>
    </lineage>
</organism>
<dbReference type="GO" id="GO:0004519">
    <property type="term" value="F:endonuclease activity"/>
    <property type="evidence" value="ECO:0007669"/>
    <property type="project" value="InterPro"/>
</dbReference>
<dbReference type="InterPro" id="IPR027434">
    <property type="entry name" value="Homing_endonucl"/>
</dbReference>
<dbReference type="OrthoDB" id="5783349at2"/>
<keyword evidence="3" id="KW-1185">Reference proteome</keyword>
<dbReference type="EMBL" id="FQXP01000011">
    <property type="protein sequence ID" value="SHI07339.1"/>
    <property type="molecule type" value="Genomic_DNA"/>
</dbReference>
<dbReference type="Gene3D" id="3.10.28.10">
    <property type="entry name" value="Homing endonucleases"/>
    <property type="match status" value="1"/>
</dbReference>
<protein>
    <submittedName>
        <fullName evidence="2">LAGLIDADG-like domain-containing protein</fullName>
    </submittedName>
</protein>
<dbReference type="Pfam" id="PF00961">
    <property type="entry name" value="LAGLIDADG_1"/>
    <property type="match status" value="1"/>
</dbReference>
<sequence length="136" mass="15606">MTNEEKAYIAGIIDGEGSIMLQSFHKNQLPSPCVTIASTTLELLEYIKNVVGIGTITKKKNYNIEKHKDSYTLTIRYNHAIELLKDIEPYLVIISKKLRANLIIKEYKVLTPRNGRYSDELLKAKLEFCNKFLSIK</sequence>